<evidence type="ECO:0000256" key="1">
    <source>
        <dbReference type="SAM" id="MobiDB-lite"/>
    </source>
</evidence>
<dbReference type="Proteomes" id="UP000013015">
    <property type="component" value="Unassembled WGS sequence"/>
</dbReference>
<feature type="region of interest" description="Disordered" evidence="1">
    <location>
        <begin position="33"/>
        <end position="63"/>
    </location>
</feature>
<dbReference type="HOGENOM" id="CLU_2875512_0_0_11"/>
<sequence>MHAHSVSLWVLSRKGFSKSGFALVKQWLRLREAGPSSKTSDPSSMKMAPFSRSGPVLRLTRRP</sequence>
<proteinExistence type="predicted"/>
<evidence type="ECO:0000313" key="3">
    <source>
        <dbReference type="Proteomes" id="UP000013015"/>
    </source>
</evidence>
<dbReference type="PATRIC" id="fig|888050.3.peg.744"/>
<keyword evidence="3" id="KW-1185">Reference proteome</keyword>
<evidence type="ECO:0000313" key="2">
    <source>
        <dbReference type="EMBL" id="ENO18471.1"/>
    </source>
</evidence>
<comment type="caution">
    <text evidence="2">The sequence shown here is derived from an EMBL/GenBank/DDBJ whole genome shotgun (WGS) entry which is preliminary data.</text>
</comment>
<name>N6X413_9ACTO</name>
<dbReference type="STRING" id="888050.HMPREF9004_0782"/>
<accession>N6X413</accession>
<protein>
    <submittedName>
        <fullName evidence="2">Uncharacterized protein</fullName>
    </submittedName>
</protein>
<reference evidence="2 3" key="1">
    <citation type="submission" date="2013-03" db="EMBL/GenBank/DDBJ databases">
        <title>Reference genome for the Human Microbiome Project.</title>
        <authorList>
            <person name="Aqrawi P."/>
            <person name="Ayvaz T."/>
            <person name="Bess C."/>
            <person name="Blankenburg K."/>
            <person name="Coyle M."/>
            <person name="Deng J."/>
            <person name="Forbes L."/>
            <person name="Fowler G."/>
            <person name="Francisco L."/>
            <person name="Fu Q."/>
            <person name="Gibbs R."/>
            <person name="Gross S."/>
            <person name="Gubbala S."/>
            <person name="Hale W."/>
            <person name="Hemphill L."/>
            <person name="Highlander S."/>
            <person name="Hirani K."/>
            <person name="Jackson L."/>
            <person name="Jakkamsetti A."/>
            <person name="Javaid M."/>
            <person name="Jayaseelan J.C."/>
            <person name="Jiang H."/>
            <person name="Joshi V."/>
            <person name="Korchina V."/>
            <person name="Kovar C."/>
            <person name="Lara F."/>
            <person name="Lee S."/>
            <person name="Liu Y."/>
            <person name="Mata R."/>
            <person name="Mathew T."/>
            <person name="Munidasa M."/>
            <person name="Muzny D."/>
            <person name="Nazareth L."/>
            <person name="Ngo R."/>
            <person name="Nguyen L."/>
            <person name="Nguyen N."/>
            <person name="Okwuonu G."/>
            <person name="Ongeri F."/>
            <person name="Palculict T."/>
            <person name="Patil S."/>
            <person name="Petrosino J."/>
            <person name="Pham C."/>
            <person name="Pham P."/>
            <person name="Pu L.-L."/>
            <person name="Qin X."/>
            <person name="Qu J."/>
            <person name="Reid J."/>
            <person name="Ross M."/>
            <person name="Ruth R."/>
            <person name="Saada N."/>
            <person name="San Lucas F."/>
            <person name="Santibanez J."/>
            <person name="Shang Y."/>
            <person name="Simmons D."/>
            <person name="Song X.-Z."/>
            <person name="Tang L.-Y."/>
            <person name="Thornton R."/>
            <person name="Warren J."/>
            <person name="Weissenberger G."/>
            <person name="Wilczek-Boney K."/>
            <person name="Worley K."/>
            <person name="Youmans B."/>
            <person name="Zhang J."/>
            <person name="Zhang L."/>
            <person name="Zhao Z."/>
            <person name="Zhou C."/>
            <person name="Zhu D."/>
            <person name="Zhu Y."/>
        </authorList>
    </citation>
    <scope>NUCLEOTIDE SEQUENCE [LARGE SCALE GENOMIC DNA]</scope>
    <source>
        <strain evidence="2 3">F0333</strain>
    </source>
</reference>
<dbReference type="AlphaFoldDB" id="N6X413"/>
<gene>
    <name evidence="2" type="ORF">HMPREF9004_0782</name>
</gene>
<organism evidence="2 3">
    <name type="scientific">Schaalia cardiffensis F0333</name>
    <dbReference type="NCBI Taxonomy" id="888050"/>
    <lineage>
        <taxon>Bacteria</taxon>
        <taxon>Bacillati</taxon>
        <taxon>Actinomycetota</taxon>
        <taxon>Actinomycetes</taxon>
        <taxon>Actinomycetales</taxon>
        <taxon>Actinomycetaceae</taxon>
        <taxon>Schaalia</taxon>
    </lineage>
</organism>
<dbReference type="EMBL" id="AQHZ01000014">
    <property type="protein sequence ID" value="ENO18471.1"/>
    <property type="molecule type" value="Genomic_DNA"/>
</dbReference>